<reference evidence="1 2" key="1">
    <citation type="submission" date="2024-01" db="EMBL/GenBank/DDBJ databases">
        <title>The genomes of 5 underutilized Papilionoideae crops provide insights into root nodulation and disease resistanc.</title>
        <authorList>
            <person name="Jiang F."/>
        </authorList>
    </citation>
    <scope>NUCLEOTIDE SEQUENCE [LARGE SCALE GENOMIC DNA]</scope>
    <source>
        <strain evidence="1">JINMINGXINNONG_FW02</strain>
        <tissue evidence="1">Leaves</tissue>
    </source>
</reference>
<proteinExistence type="predicted"/>
<accession>A0AAN9RJG1</accession>
<protein>
    <submittedName>
        <fullName evidence="1">Uncharacterized protein</fullName>
    </submittedName>
</protein>
<evidence type="ECO:0000313" key="1">
    <source>
        <dbReference type="EMBL" id="KAK7378710.1"/>
    </source>
</evidence>
<comment type="caution">
    <text evidence="1">The sequence shown here is derived from an EMBL/GenBank/DDBJ whole genome shotgun (WGS) entry which is preliminary data.</text>
</comment>
<dbReference type="Proteomes" id="UP001374584">
    <property type="component" value="Unassembled WGS sequence"/>
</dbReference>
<evidence type="ECO:0000313" key="2">
    <source>
        <dbReference type="Proteomes" id="UP001374584"/>
    </source>
</evidence>
<dbReference type="AlphaFoldDB" id="A0AAN9RJG1"/>
<organism evidence="1 2">
    <name type="scientific">Phaseolus coccineus</name>
    <name type="common">Scarlet runner bean</name>
    <name type="synonym">Phaseolus multiflorus</name>
    <dbReference type="NCBI Taxonomy" id="3886"/>
    <lineage>
        <taxon>Eukaryota</taxon>
        <taxon>Viridiplantae</taxon>
        <taxon>Streptophyta</taxon>
        <taxon>Embryophyta</taxon>
        <taxon>Tracheophyta</taxon>
        <taxon>Spermatophyta</taxon>
        <taxon>Magnoliopsida</taxon>
        <taxon>eudicotyledons</taxon>
        <taxon>Gunneridae</taxon>
        <taxon>Pentapetalae</taxon>
        <taxon>rosids</taxon>
        <taxon>fabids</taxon>
        <taxon>Fabales</taxon>
        <taxon>Fabaceae</taxon>
        <taxon>Papilionoideae</taxon>
        <taxon>50 kb inversion clade</taxon>
        <taxon>NPAAA clade</taxon>
        <taxon>indigoferoid/millettioid clade</taxon>
        <taxon>Phaseoleae</taxon>
        <taxon>Phaseolus</taxon>
    </lineage>
</organism>
<name>A0AAN9RJG1_PHACN</name>
<keyword evidence="2" id="KW-1185">Reference proteome</keyword>
<dbReference type="EMBL" id="JAYMYR010000002">
    <property type="protein sequence ID" value="KAK7378710.1"/>
    <property type="molecule type" value="Genomic_DNA"/>
</dbReference>
<gene>
    <name evidence="1" type="ORF">VNO80_04156</name>
</gene>
<sequence>MPATKLEWSRGVVAVMLRLQQMGYPKTSKLVFSCPIGVVFWFKCLDHSGVLFELRHANRPWLVHAAGCADGSGRFRVCAGSCLRSMPSVNFVD</sequence>